<reference evidence="2" key="1">
    <citation type="submission" date="2020-05" db="UniProtKB">
        <authorList>
            <consortium name="EnsemblMetazoa"/>
        </authorList>
    </citation>
    <scope>IDENTIFICATION</scope>
    <source>
        <strain evidence="2">Aabys</strain>
    </source>
</reference>
<organism evidence="2">
    <name type="scientific">Musca domestica</name>
    <name type="common">House fly</name>
    <dbReference type="NCBI Taxonomy" id="7370"/>
    <lineage>
        <taxon>Eukaryota</taxon>
        <taxon>Metazoa</taxon>
        <taxon>Ecdysozoa</taxon>
        <taxon>Arthropoda</taxon>
        <taxon>Hexapoda</taxon>
        <taxon>Insecta</taxon>
        <taxon>Pterygota</taxon>
        <taxon>Neoptera</taxon>
        <taxon>Endopterygota</taxon>
        <taxon>Diptera</taxon>
        <taxon>Brachycera</taxon>
        <taxon>Muscomorpha</taxon>
        <taxon>Muscoidea</taxon>
        <taxon>Muscidae</taxon>
        <taxon>Musca</taxon>
    </lineage>
</organism>
<dbReference type="VEuPathDB" id="VectorBase:MDOMA2_008970"/>
<feature type="compositionally biased region" description="Basic and acidic residues" evidence="1">
    <location>
        <begin position="112"/>
        <end position="123"/>
    </location>
</feature>
<feature type="region of interest" description="Disordered" evidence="1">
    <location>
        <begin position="112"/>
        <end position="295"/>
    </location>
</feature>
<sequence>YSSLNSSSGAEKGCVILKQPTLKWMPEDCSAVKDFICEQTRCYYYNYGSIPVSSAQGRPITTTTPRTNIADSVQSETKINTTPLPLLMSSYAASKMSNQPSYVSLKLDQERALESSLEKDNSHPEQQQSASYEHEHDDTDETEHDGEVVDEEEAEDGSNSAGADESAQGRDLANEEADHELEEVSGQQSQESSGEQHDDDHEDSHDQELEEDKSEAQHDDSSDKHPLSHEQEEEAAAIINSVASKEKSGELYETESHDNEMPGVEVRLKQISQEVEKRASEENRHIPSLTPDLDDIGHQSFLSLTDLIRTLRPNDKQIIPQIDSDYSNAMRVLGEKSVVVSNSNGNNNE</sequence>
<feature type="compositionally biased region" description="Basic and acidic residues" evidence="1">
    <location>
        <begin position="274"/>
        <end position="285"/>
    </location>
</feature>
<evidence type="ECO:0000256" key="1">
    <source>
        <dbReference type="SAM" id="MobiDB-lite"/>
    </source>
</evidence>
<evidence type="ECO:0000313" key="2">
    <source>
        <dbReference type="EnsemblMetazoa" id="MDOA005739-PA"/>
    </source>
</evidence>
<dbReference type="VEuPathDB" id="VectorBase:MDOMA2_018188"/>
<protein>
    <submittedName>
        <fullName evidence="2">Uncharacterized protein</fullName>
    </submittedName>
</protein>
<feature type="compositionally biased region" description="Acidic residues" evidence="1">
    <location>
        <begin position="174"/>
        <end position="183"/>
    </location>
</feature>
<feature type="compositionally biased region" description="Acidic residues" evidence="1">
    <location>
        <begin position="138"/>
        <end position="156"/>
    </location>
</feature>
<dbReference type="VEuPathDB" id="VectorBase:MDOA005739"/>
<dbReference type="EnsemblMetazoa" id="MDOA005739-RA">
    <property type="protein sequence ID" value="MDOA005739-PA"/>
    <property type="gene ID" value="MDOA005739"/>
</dbReference>
<name>A0A1I8MK17_MUSDO</name>
<proteinExistence type="predicted"/>
<feature type="compositionally biased region" description="Low complexity" evidence="1">
    <location>
        <begin position="58"/>
        <end position="69"/>
    </location>
</feature>
<dbReference type="eggNOG" id="KOG4297">
    <property type="taxonomic scope" value="Eukaryota"/>
</dbReference>
<feature type="compositionally biased region" description="Low complexity" evidence="1">
    <location>
        <begin position="184"/>
        <end position="193"/>
    </location>
</feature>
<dbReference type="AlphaFoldDB" id="A0A1I8MK17"/>
<feature type="compositionally biased region" description="Basic and acidic residues" evidence="1">
    <location>
        <begin position="214"/>
        <end position="230"/>
    </location>
</feature>
<feature type="compositionally biased region" description="Basic and acidic residues" evidence="1">
    <location>
        <begin position="244"/>
        <end position="260"/>
    </location>
</feature>
<feature type="compositionally biased region" description="Basic and acidic residues" evidence="1">
    <location>
        <begin position="194"/>
        <end position="207"/>
    </location>
</feature>
<feature type="region of interest" description="Disordered" evidence="1">
    <location>
        <begin position="57"/>
        <end position="76"/>
    </location>
</feature>
<accession>A0A1I8MK17</accession>